<accession>A0A9P4GY40</accession>
<feature type="compositionally biased region" description="Polar residues" evidence="1">
    <location>
        <begin position="303"/>
        <end position="314"/>
    </location>
</feature>
<sequence>MLSVPVPNAFVPGHIGEQDISRMPTFRATRPTVSQVAPAPGALPATPPSTSPPAPHTQGTPELTSKADIASDPAAILFALPSPTLTQRRSSHRRPAKTLALTLPQDKFFRGYAAMTSAQARLNPTASKRLSCGQSTWRVQEQGRPEMVVPKSIYYGTEYTSRPIADRYGRWGGADLAAPKDEPVASAVVVAAPQAPAAPAVPEPRQKAWLKTLPARFGKATLRLRRRPEFTGEEASSVDADSAAPTPMNPGGTRVVSSKLLRRLLDLQLTPEPEDTGSLNPEEPVPEDAGSPVPTTGVGAPEQNPSTRPSSFKSGVTEMGKDLSWVLERVEVKNKHRDP</sequence>
<evidence type="ECO:0000313" key="3">
    <source>
        <dbReference type="Proteomes" id="UP000799777"/>
    </source>
</evidence>
<protein>
    <submittedName>
        <fullName evidence="2">Uncharacterized protein</fullName>
    </submittedName>
</protein>
<feature type="compositionally biased region" description="Low complexity" evidence="1">
    <location>
        <begin position="235"/>
        <end position="244"/>
    </location>
</feature>
<feature type="region of interest" description="Disordered" evidence="1">
    <location>
        <begin position="269"/>
        <end position="319"/>
    </location>
</feature>
<evidence type="ECO:0000313" key="2">
    <source>
        <dbReference type="EMBL" id="KAF2024176.1"/>
    </source>
</evidence>
<name>A0A9P4GY40_9PLEO</name>
<evidence type="ECO:0000256" key="1">
    <source>
        <dbReference type="SAM" id="MobiDB-lite"/>
    </source>
</evidence>
<reference evidence="2" key="1">
    <citation type="journal article" date="2020" name="Stud. Mycol.">
        <title>101 Dothideomycetes genomes: a test case for predicting lifestyles and emergence of pathogens.</title>
        <authorList>
            <person name="Haridas S."/>
            <person name="Albert R."/>
            <person name="Binder M."/>
            <person name="Bloem J."/>
            <person name="Labutti K."/>
            <person name="Salamov A."/>
            <person name="Andreopoulos B."/>
            <person name="Baker S."/>
            <person name="Barry K."/>
            <person name="Bills G."/>
            <person name="Bluhm B."/>
            <person name="Cannon C."/>
            <person name="Castanera R."/>
            <person name="Culley D."/>
            <person name="Daum C."/>
            <person name="Ezra D."/>
            <person name="Gonzalez J."/>
            <person name="Henrissat B."/>
            <person name="Kuo A."/>
            <person name="Liang C."/>
            <person name="Lipzen A."/>
            <person name="Lutzoni F."/>
            <person name="Magnuson J."/>
            <person name="Mondo S."/>
            <person name="Nolan M."/>
            <person name="Ohm R."/>
            <person name="Pangilinan J."/>
            <person name="Park H.-J."/>
            <person name="Ramirez L."/>
            <person name="Alfaro M."/>
            <person name="Sun H."/>
            <person name="Tritt A."/>
            <person name="Yoshinaga Y."/>
            <person name="Zwiers L.-H."/>
            <person name="Turgeon B."/>
            <person name="Goodwin S."/>
            <person name="Spatafora J."/>
            <person name="Crous P."/>
            <person name="Grigoriev I."/>
        </authorList>
    </citation>
    <scope>NUCLEOTIDE SEQUENCE</scope>
    <source>
        <strain evidence="2">CBS 110217</strain>
    </source>
</reference>
<feature type="region of interest" description="Disordered" evidence="1">
    <location>
        <begin position="224"/>
        <end position="255"/>
    </location>
</feature>
<dbReference type="Proteomes" id="UP000799777">
    <property type="component" value="Unassembled WGS sequence"/>
</dbReference>
<comment type="caution">
    <text evidence="2">The sequence shown here is derived from an EMBL/GenBank/DDBJ whole genome shotgun (WGS) entry which is preliminary data.</text>
</comment>
<dbReference type="EMBL" id="ML978306">
    <property type="protein sequence ID" value="KAF2024176.1"/>
    <property type="molecule type" value="Genomic_DNA"/>
</dbReference>
<dbReference type="AlphaFoldDB" id="A0A9P4GY40"/>
<gene>
    <name evidence="2" type="ORF">EK21DRAFT_118047</name>
</gene>
<organism evidence="2 3">
    <name type="scientific">Setomelanomma holmii</name>
    <dbReference type="NCBI Taxonomy" id="210430"/>
    <lineage>
        <taxon>Eukaryota</taxon>
        <taxon>Fungi</taxon>
        <taxon>Dikarya</taxon>
        <taxon>Ascomycota</taxon>
        <taxon>Pezizomycotina</taxon>
        <taxon>Dothideomycetes</taxon>
        <taxon>Pleosporomycetidae</taxon>
        <taxon>Pleosporales</taxon>
        <taxon>Pleosporineae</taxon>
        <taxon>Phaeosphaeriaceae</taxon>
        <taxon>Setomelanomma</taxon>
    </lineage>
</organism>
<feature type="region of interest" description="Disordered" evidence="1">
    <location>
        <begin position="30"/>
        <end position="64"/>
    </location>
</feature>
<feature type="compositionally biased region" description="Pro residues" evidence="1">
    <location>
        <begin position="45"/>
        <end position="55"/>
    </location>
</feature>
<keyword evidence="3" id="KW-1185">Reference proteome</keyword>
<proteinExistence type="predicted"/>